<evidence type="ECO:0000259" key="1">
    <source>
        <dbReference type="Pfam" id="PF01551"/>
    </source>
</evidence>
<reference evidence="2 3" key="1">
    <citation type="submission" date="2018-03" db="EMBL/GenBank/DDBJ databases">
        <title>Genomic Encyclopedia of Type Strains, Phase III (KMG-III): the genomes of soil and plant-associated and newly described type strains.</title>
        <authorList>
            <person name="Whitman W."/>
        </authorList>
    </citation>
    <scope>NUCLEOTIDE SEQUENCE [LARGE SCALE GENOMIC DNA]</scope>
    <source>
        <strain evidence="2 3">MWH-P2sevCIIIb</strain>
    </source>
</reference>
<dbReference type="PANTHER" id="PTHR21666:SF270">
    <property type="entry name" value="MUREIN HYDROLASE ACTIVATOR ENVC"/>
    <property type="match status" value="1"/>
</dbReference>
<comment type="caution">
    <text evidence="2">The sequence shown here is derived from an EMBL/GenBank/DDBJ whole genome shotgun (WGS) entry which is preliminary data.</text>
</comment>
<evidence type="ECO:0000313" key="3">
    <source>
        <dbReference type="Proteomes" id="UP000238308"/>
    </source>
</evidence>
<proteinExistence type="predicted"/>
<organism evidence="2 3">
    <name type="scientific">Jezberella montanilacus</name>
    <dbReference type="NCBI Taxonomy" id="323426"/>
    <lineage>
        <taxon>Bacteria</taxon>
        <taxon>Pseudomonadati</taxon>
        <taxon>Pseudomonadota</taxon>
        <taxon>Betaproteobacteria</taxon>
        <taxon>Burkholderiales</taxon>
        <taxon>Alcaligenaceae</taxon>
        <taxon>Jezberella</taxon>
    </lineage>
</organism>
<dbReference type="InterPro" id="IPR016047">
    <property type="entry name" value="M23ase_b-sheet_dom"/>
</dbReference>
<keyword evidence="3" id="KW-1185">Reference proteome</keyword>
<protein>
    <submittedName>
        <fullName evidence="2">Peptidase M23-like protein</fullName>
    </submittedName>
</protein>
<gene>
    <name evidence="2" type="ORF">BCM14_0213</name>
</gene>
<dbReference type="PANTHER" id="PTHR21666">
    <property type="entry name" value="PEPTIDASE-RELATED"/>
    <property type="match status" value="1"/>
</dbReference>
<dbReference type="AlphaFoldDB" id="A0A2T0XP91"/>
<dbReference type="SUPFAM" id="SSF51261">
    <property type="entry name" value="Duplicated hybrid motif"/>
    <property type="match status" value="1"/>
</dbReference>
<dbReference type="FunFam" id="2.70.70.10:FF:000006">
    <property type="entry name" value="M23 family peptidase"/>
    <property type="match status" value="1"/>
</dbReference>
<feature type="domain" description="M23ase beta-sheet core" evidence="1">
    <location>
        <begin position="88"/>
        <end position="182"/>
    </location>
</feature>
<accession>A0A2T0XP91</accession>
<dbReference type="GO" id="GO:0004222">
    <property type="term" value="F:metalloendopeptidase activity"/>
    <property type="evidence" value="ECO:0007669"/>
    <property type="project" value="TreeGrafter"/>
</dbReference>
<dbReference type="EMBL" id="PVTV01000003">
    <property type="protein sequence ID" value="PRZ00743.1"/>
    <property type="molecule type" value="Genomic_DNA"/>
</dbReference>
<dbReference type="Proteomes" id="UP000238308">
    <property type="component" value="Unassembled WGS sequence"/>
</dbReference>
<dbReference type="InterPro" id="IPR011055">
    <property type="entry name" value="Dup_hybrid_motif"/>
</dbReference>
<name>A0A2T0XP91_9BURK</name>
<dbReference type="Gene3D" id="2.70.70.10">
    <property type="entry name" value="Glucose Permease (Domain IIA)"/>
    <property type="match status" value="1"/>
</dbReference>
<evidence type="ECO:0000313" key="2">
    <source>
        <dbReference type="EMBL" id="PRZ00743.1"/>
    </source>
</evidence>
<dbReference type="InterPro" id="IPR050570">
    <property type="entry name" value="Cell_wall_metabolism_enzyme"/>
</dbReference>
<sequence>MIALILAAICVGYAAGASEALDEPVANFRFTDFELAARPRTDPLPSTVLWLHQDHSVTSVLSWPLIAYRRLSSPYGNRIDPISGQLTFHQGLDFSASEGAPIHAASCGIVKKAGFHSGYGYMVDLDHGKGLVTRYAHARSVLVSKGQIVGQGEVIGHVGSTGASTGAHLHFEVRVRERAVDPTRFLTGQLMRAPITARASTETTASPSLR</sequence>
<dbReference type="Pfam" id="PF01551">
    <property type="entry name" value="Peptidase_M23"/>
    <property type="match status" value="1"/>
</dbReference>
<dbReference type="CDD" id="cd12797">
    <property type="entry name" value="M23_peptidase"/>
    <property type="match status" value="1"/>
</dbReference>